<evidence type="ECO:0000313" key="11">
    <source>
        <dbReference type="Proteomes" id="UP000298138"/>
    </source>
</evidence>
<feature type="transmembrane region" description="Helical" evidence="9">
    <location>
        <begin position="488"/>
        <end position="505"/>
    </location>
</feature>
<feature type="transmembrane region" description="Helical" evidence="9">
    <location>
        <begin position="372"/>
        <end position="396"/>
    </location>
</feature>
<keyword evidence="6 9" id="KW-0472">Membrane</keyword>
<evidence type="ECO:0000256" key="4">
    <source>
        <dbReference type="ARBA" id="ARBA00022989"/>
    </source>
</evidence>
<dbReference type="PANTHER" id="PTHR45711:SF3">
    <property type="entry name" value="CLC CHANNEL"/>
    <property type="match status" value="1"/>
</dbReference>
<evidence type="ECO:0000256" key="7">
    <source>
        <dbReference type="ARBA" id="ARBA00023214"/>
    </source>
</evidence>
<dbReference type="EMBL" id="ML220154">
    <property type="protein sequence ID" value="TGZ77359.1"/>
    <property type="molecule type" value="Genomic_DNA"/>
</dbReference>
<dbReference type="Gene3D" id="1.10.3080.10">
    <property type="entry name" value="Clc chloride channel"/>
    <property type="match status" value="1"/>
</dbReference>
<evidence type="ECO:0000256" key="9">
    <source>
        <dbReference type="SAM" id="Phobius"/>
    </source>
</evidence>
<reference evidence="10 11" key="1">
    <citation type="submission" date="2019-04" db="EMBL/GenBank/DDBJ databases">
        <title>Comparative genomics and transcriptomics to analyze fruiting body development in filamentous ascomycetes.</title>
        <authorList>
            <consortium name="DOE Joint Genome Institute"/>
            <person name="Lutkenhaus R."/>
            <person name="Traeger S."/>
            <person name="Breuer J."/>
            <person name="Kuo A."/>
            <person name="Lipzen A."/>
            <person name="Pangilinan J."/>
            <person name="Dilworth D."/>
            <person name="Sandor L."/>
            <person name="Poggeler S."/>
            <person name="Barry K."/>
            <person name="Grigoriev I.V."/>
            <person name="Nowrousian M."/>
        </authorList>
    </citation>
    <scope>NUCLEOTIDE SEQUENCE [LARGE SCALE GENOMIC DNA]</scope>
    <source>
        <strain evidence="10 11">CBS 389.68</strain>
    </source>
</reference>
<dbReference type="GO" id="GO:0005247">
    <property type="term" value="F:voltage-gated chloride channel activity"/>
    <property type="evidence" value="ECO:0007669"/>
    <property type="project" value="TreeGrafter"/>
</dbReference>
<organism evidence="10 11">
    <name type="scientific">Ascodesmis nigricans</name>
    <dbReference type="NCBI Taxonomy" id="341454"/>
    <lineage>
        <taxon>Eukaryota</taxon>
        <taxon>Fungi</taxon>
        <taxon>Dikarya</taxon>
        <taxon>Ascomycota</taxon>
        <taxon>Pezizomycotina</taxon>
        <taxon>Pezizomycetes</taxon>
        <taxon>Pezizales</taxon>
        <taxon>Ascodesmidaceae</taxon>
        <taxon>Ascodesmis</taxon>
    </lineage>
</organism>
<feature type="transmembrane region" description="Helical" evidence="9">
    <location>
        <begin position="619"/>
        <end position="644"/>
    </location>
</feature>
<comment type="subcellular location">
    <subcellularLocation>
        <location evidence="1">Membrane</location>
        <topology evidence="1">Multi-pass membrane protein</topology>
    </subcellularLocation>
</comment>
<feature type="transmembrane region" description="Helical" evidence="9">
    <location>
        <begin position="158"/>
        <end position="176"/>
    </location>
</feature>
<dbReference type="CDD" id="cd03684">
    <property type="entry name" value="ClC_3_like"/>
    <property type="match status" value="1"/>
</dbReference>
<gene>
    <name evidence="10" type="ORF">EX30DRAFT_360132</name>
</gene>
<feature type="transmembrane region" description="Helical" evidence="9">
    <location>
        <begin position="408"/>
        <end position="426"/>
    </location>
</feature>
<protein>
    <recommendedName>
        <fullName evidence="12">Chloride channel protein</fullName>
    </recommendedName>
</protein>
<dbReference type="PRINTS" id="PR00762">
    <property type="entry name" value="CLCHANNEL"/>
</dbReference>
<dbReference type="InterPro" id="IPR014743">
    <property type="entry name" value="Cl-channel_core"/>
</dbReference>
<dbReference type="InterPro" id="IPR001807">
    <property type="entry name" value="ClC"/>
</dbReference>
<keyword evidence="4 9" id="KW-1133">Transmembrane helix</keyword>
<dbReference type="Proteomes" id="UP000298138">
    <property type="component" value="Unassembled WGS sequence"/>
</dbReference>
<evidence type="ECO:0000256" key="8">
    <source>
        <dbReference type="SAM" id="MobiDB-lite"/>
    </source>
</evidence>
<dbReference type="GO" id="GO:0005769">
    <property type="term" value="C:early endosome"/>
    <property type="evidence" value="ECO:0007669"/>
    <property type="project" value="TreeGrafter"/>
</dbReference>
<feature type="transmembrane region" description="Helical" evidence="9">
    <location>
        <begin position="570"/>
        <end position="594"/>
    </location>
</feature>
<name>A0A4S2MPX3_9PEZI</name>
<sequence length="865" mass="94975">MDSDDAQPITRESSALDLQREHDRRRRRRRSSVKSAETNERTSLLDAMGSYGRHSYTSMPGTPRPRLPRHHTGGTRTPRTQRPSRAPSFTQRLTKALSSYDLKHGGDGPLLEDRVWYDQFTSTDWINDAIKDAYRVKALRARRDIRGRIHSWLDGSQGWVLVAIIGFITACIAFFVDVTENVLFDWKSGYCTNGWYLSKKKCCLNNNANEICPLWNKWSQLITGSENPNQTVDYLVYILLTLILATASSLLTMTTRTVLPGALQITNVDEDLAGIGKQPASSKKAPAPPVSYYSAAGSGVAEVKVILSGFVLHGYLGLKTLVVKTFALILSVASGLSVGKEGPFVHIGTCVGNIACRLFDKYNHNDAKRREMLSASAASGVAVAFGAPIGGVLFSLEEVSYYFPAKTLFRTFFCCIVAALSLKFLNPYGTNKIVLFEVRYVTDWHIFELLIFVFLGIIGGIYGALFIKASKFWATSFRKIKIIKDHPVMELSIVAVATAVCSYWNKYARMAVSELLFELASPCSGNPSENSGLCPRPEDIPDTLVLLLVALALKSVFTVVTFGTKVPAGVYVPTMVIGGLMGHTVGLVVEYVYYLFPDSLIFASCGAASSPSQCVVPGVYALVCAGAVMCGVTRLSVTLAVILFELTGSLDHVLPFSLAVLVSKWTADAVEPLSIYDLLTDLNSYPYLDTKSKPVFSATLGDITPRLKPQRVIDISESSLVPASELRVKLHRLQSSGELDGGLPIVRDGVLVGLIPAPDLEFALDNLNSNEDELCMMSPRDEYGGIESDDEEGESVKDPTDFTPYIDPAPMALEKRSPMDLVWECFAKLGLRYLCVLNDGMFAGVVHKKTFVKYIKEIEAENHGH</sequence>
<dbReference type="PANTHER" id="PTHR45711">
    <property type="entry name" value="CHLORIDE CHANNEL PROTEIN"/>
    <property type="match status" value="1"/>
</dbReference>
<keyword evidence="2" id="KW-0813">Transport</keyword>
<proteinExistence type="predicted"/>
<feature type="compositionally biased region" description="Basic residues" evidence="8">
    <location>
        <begin position="23"/>
        <end position="32"/>
    </location>
</feature>
<accession>A0A4S2MPX3</accession>
<dbReference type="Pfam" id="PF00654">
    <property type="entry name" value="Voltage_CLC"/>
    <property type="match status" value="1"/>
</dbReference>
<dbReference type="GO" id="GO:0005886">
    <property type="term" value="C:plasma membrane"/>
    <property type="evidence" value="ECO:0007669"/>
    <property type="project" value="TreeGrafter"/>
</dbReference>
<evidence type="ECO:0000256" key="3">
    <source>
        <dbReference type="ARBA" id="ARBA00022692"/>
    </source>
</evidence>
<dbReference type="InParanoid" id="A0A4S2MPX3"/>
<dbReference type="SUPFAM" id="SSF81340">
    <property type="entry name" value="Clc chloride channel"/>
    <property type="match status" value="1"/>
</dbReference>
<evidence type="ECO:0000256" key="2">
    <source>
        <dbReference type="ARBA" id="ARBA00022448"/>
    </source>
</evidence>
<feature type="compositionally biased region" description="Low complexity" evidence="8">
    <location>
        <begin position="74"/>
        <end position="88"/>
    </location>
</feature>
<evidence type="ECO:0008006" key="12">
    <source>
        <dbReference type="Google" id="ProtNLM"/>
    </source>
</evidence>
<feature type="transmembrane region" description="Helical" evidence="9">
    <location>
        <begin position="234"/>
        <end position="253"/>
    </location>
</feature>
<dbReference type="InterPro" id="IPR046342">
    <property type="entry name" value="CBS_dom_sf"/>
</dbReference>
<keyword evidence="5" id="KW-0406">Ion transport</keyword>
<evidence type="ECO:0000256" key="6">
    <source>
        <dbReference type="ARBA" id="ARBA00023136"/>
    </source>
</evidence>
<dbReference type="SUPFAM" id="SSF54631">
    <property type="entry name" value="CBS-domain pair"/>
    <property type="match status" value="1"/>
</dbReference>
<keyword evidence="7" id="KW-0868">Chloride</keyword>
<feature type="region of interest" description="Disordered" evidence="8">
    <location>
        <begin position="1"/>
        <end position="89"/>
    </location>
</feature>
<keyword evidence="3 9" id="KW-0812">Transmembrane</keyword>
<evidence type="ECO:0000256" key="5">
    <source>
        <dbReference type="ARBA" id="ARBA00023065"/>
    </source>
</evidence>
<dbReference type="OrthoDB" id="44789at2759"/>
<dbReference type="AlphaFoldDB" id="A0A4S2MPX3"/>
<dbReference type="FunFam" id="1.10.3080.10:FF:000013">
    <property type="entry name" value="Voltage-gated chloride channel (ClcA)"/>
    <property type="match status" value="1"/>
</dbReference>
<keyword evidence="11" id="KW-1185">Reference proteome</keyword>
<evidence type="ECO:0000313" key="10">
    <source>
        <dbReference type="EMBL" id="TGZ77359.1"/>
    </source>
</evidence>
<feature type="transmembrane region" description="Helical" evidence="9">
    <location>
        <begin position="446"/>
        <end position="467"/>
    </location>
</feature>
<dbReference type="GO" id="GO:0005794">
    <property type="term" value="C:Golgi apparatus"/>
    <property type="evidence" value="ECO:0007669"/>
    <property type="project" value="TreeGrafter"/>
</dbReference>
<evidence type="ECO:0000256" key="1">
    <source>
        <dbReference type="ARBA" id="ARBA00004141"/>
    </source>
</evidence>
<feature type="transmembrane region" description="Helical" evidence="9">
    <location>
        <begin position="544"/>
        <end position="563"/>
    </location>
</feature>